<feature type="compositionally biased region" description="Polar residues" evidence="1">
    <location>
        <begin position="472"/>
        <end position="482"/>
    </location>
</feature>
<feature type="compositionally biased region" description="Low complexity" evidence="1">
    <location>
        <begin position="550"/>
        <end position="564"/>
    </location>
</feature>
<dbReference type="EMBL" id="NHYD01003951">
    <property type="protein sequence ID" value="PPQ68706.1"/>
    <property type="molecule type" value="Genomic_DNA"/>
</dbReference>
<name>A0A409VR80_PSICY</name>
<proteinExistence type="predicted"/>
<dbReference type="AlphaFoldDB" id="A0A409VR80"/>
<reference evidence="2 3" key="1">
    <citation type="journal article" date="2018" name="Evol. Lett.">
        <title>Horizontal gene cluster transfer increased hallucinogenic mushroom diversity.</title>
        <authorList>
            <person name="Reynolds H.T."/>
            <person name="Vijayakumar V."/>
            <person name="Gluck-Thaler E."/>
            <person name="Korotkin H.B."/>
            <person name="Matheny P.B."/>
            <person name="Slot J.C."/>
        </authorList>
    </citation>
    <scope>NUCLEOTIDE SEQUENCE [LARGE SCALE GENOMIC DNA]</scope>
    <source>
        <strain evidence="2 3">2631</strain>
    </source>
</reference>
<organism evidence="2 3">
    <name type="scientific">Psilocybe cyanescens</name>
    <dbReference type="NCBI Taxonomy" id="93625"/>
    <lineage>
        <taxon>Eukaryota</taxon>
        <taxon>Fungi</taxon>
        <taxon>Dikarya</taxon>
        <taxon>Basidiomycota</taxon>
        <taxon>Agaricomycotina</taxon>
        <taxon>Agaricomycetes</taxon>
        <taxon>Agaricomycetidae</taxon>
        <taxon>Agaricales</taxon>
        <taxon>Agaricineae</taxon>
        <taxon>Strophariaceae</taxon>
        <taxon>Psilocybe</taxon>
    </lineage>
</organism>
<evidence type="ECO:0000313" key="2">
    <source>
        <dbReference type="EMBL" id="PPQ68706.1"/>
    </source>
</evidence>
<sequence>MRADSYGFNDSKCRFIQLRRVLQLDGKKTSKFNAIKNELKSIANMYLDPDGFKAQYQHRALSLIEQELLNRHPQIYGGEDSLKKLYFARRAVLEIDRRRRKRENERIMAQSGISNSKTLVEQVPERDFIDLTLESASELGSEVGKETFAGTDISTTGFQEAIPAQVPHHQQVEMPLIGSVVEVSSEKISNTTVGPSPSPDCETNSNVPTVRVKQELTDDVMINDTALGLERTDERSNRVLGSIGELARKSLDITLTTGKQRHKLVFIENELKRQHPDIFNSEESEKRLYIATRVVISMHTARRQATGHAVHRKQKGKAVHETETKTQMQSDPVNVTAEILGLKTRGYEDLPPRENVYSIQTDTTNKIGKEYLCIEHTPSSQPEALKAIREELIKRHPEVFKDQDAEKRLYLAERMITRHHLAARHVQRRKAEKRRTDISNSIKRKQTPGRKCKRPQKSVSQTAPSTPEAENKNISKIPSTENSGHHRYWDLLVPTRFSSELVQSVTSSEPAPKFRRREFPTTPPQRTTTPRRTVTPSCSAHTSSPTTLIASRTPSGGSATTSSTTMLDAGHGTMTPDTPSHRHTADPGSLPYRFAYEAVYQFLDACSPSMAHLWCDFIAYGCDDEEMLLAVSFWPSEYTNAFLHRVADKSLEPMTEMDIEILQTHFLTYFKE</sequence>
<accession>A0A409VR80</accession>
<feature type="compositionally biased region" description="Low complexity" evidence="1">
    <location>
        <begin position="524"/>
        <end position="536"/>
    </location>
</feature>
<dbReference type="InParanoid" id="A0A409VR80"/>
<evidence type="ECO:0000313" key="3">
    <source>
        <dbReference type="Proteomes" id="UP000283269"/>
    </source>
</evidence>
<feature type="compositionally biased region" description="Basic residues" evidence="1">
    <location>
        <begin position="442"/>
        <end position="456"/>
    </location>
</feature>
<dbReference type="Proteomes" id="UP000283269">
    <property type="component" value="Unassembled WGS sequence"/>
</dbReference>
<gene>
    <name evidence="2" type="ORF">CVT25_012107</name>
</gene>
<evidence type="ECO:0000256" key="1">
    <source>
        <dbReference type="SAM" id="MobiDB-lite"/>
    </source>
</evidence>
<feature type="region of interest" description="Disordered" evidence="1">
    <location>
        <begin position="503"/>
        <end position="564"/>
    </location>
</feature>
<feature type="compositionally biased region" description="Basic residues" evidence="1">
    <location>
        <begin position="421"/>
        <end position="433"/>
    </location>
</feature>
<feature type="compositionally biased region" description="Polar residues" evidence="1">
    <location>
        <begin position="537"/>
        <end position="549"/>
    </location>
</feature>
<dbReference type="OrthoDB" id="3070512at2759"/>
<protein>
    <submittedName>
        <fullName evidence="2">Uncharacterized protein</fullName>
    </submittedName>
</protein>
<keyword evidence="3" id="KW-1185">Reference proteome</keyword>
<feature type="region of interest" description="Disordered" evidence="1">
    <location>
        <begin position="421"/>
        <end position="484"/>
    </location>
</feature>
<comment type="caution">
    <text evidence="2">The sequence shown here is derived from an EMBL/GenBank/DDBJ whole genome shotgun (WGS) entry which is preliminary data.</text>
</comment>